<evidence type="ECO:0000313" key="5">
    <source>
        <dbReference type="EMBL" id="KAI3926216.1"/>
    </source>
</evidence>
<feature type="signal peptide" evidence="3">
    <location>
        <begin position="1"/>
        <end position="29"/>
    </location>
</feature>
<dbReference type="AlphaFoldDB" id="A0AAD4XND8"/>
<keyword evidence="2" id="KW-0789">Thiol protease inhibitor</keyword>
<gene>
    <name evidence="5" type="ORF">MKW98_028352</name>
</gene>
<reference evidence="5" key="1">
    <citation type="submission" date="2022-04" db="EMBL/GenBank/DDBJ databases">
        <title>A functionally conserved STORR gene fusion in Papaver species that diverged 16.8 million years ago.</title>
        <authorList>
            <person name="Catania T."/>
        </authorList>
    </citation>
    <scope>NUCLEOTIDE SEQUENCE</scope>
    <source>
        <strain evidence="5">S-188037</strain>
    </source>
</reference>
<dbReference type="CDD" id="cd00042">
    <property type="entry name" value="CY"/>
    <property type="match status" value="1"/>
</dbReference>
<evidence type="ECO:0000256" key="1">
    <source>
        <dbReference type="ARBA" id="ARBA00022690"/>
    </source>
</evidence>
<dbReference type="InterPro" id="IPR046350">
    <property type="entry name" value="Cystatin_sf"/>
</dbReference>
<keyword evidence="1" id="KW-0646">Protease inhibitor</keyword>
<keyword evidence="3" id="KW-0732">Signal</keyword>
<dbReference type="EMBL" id="JAJJMB010008071">
    <property type="protein sequence ID" value="KAI3926216.1"/>
    <property type="molecule type" value="Genomic_DNA"/>
</dbReference>
<proteinExistence type="predicted"/>
<feature type="chain" id="PRO_5042245171" description="Cystatin domain-containing protein" evidence="3">
    <location>
        <begin position="30"/>
        <end position="128"/>
    </location>
</feature>
<dbReference type="GO" id="GO:0004869">
    <property type="term" value="F:cysteine-type endopeptidase inhibitor activity"/>
    <property type="evidence" value="ECO:0007669"/>
    <property type="project" value="UniProtKB-KW"/>
</dbReference>
<sequence>MAALHSSAFLSISILLFICFLSSSSSVDALGGRLGGKTEIEDVKSNKEVQDLGKYSVDQYNLKFKKGDKRSLTYKEVVKAESQVVSGIQYFMKVSAIQNGKPKLYDAVVVVKAWETPSNSLVSFDPSY</sequence>
<dbReference type="PANTHER" id="PTHR47373">
    <property type="entry name" value="CYSTEINE PROTEINASE INHIBITOR 2"/>
    <property type="match status" value="1"/>
</dbReference>
<dbReference type="Proteomes" id="UP001202328">
    <property type="component" value="Unassembled WGS sequence"/>
</dbReference>
<evidence type="ECO:0000313" key="6">
    <source>
        <dbReference type="Proteomes" id="UP001202328"/>
    </source>
</evidence>
<dbReference type="SMART" id="SM00043">
    <property type="entry name" value="CY"/>
    <property type="match status" value="1"/>
</dbReference>
<evidence type="ECO:0000259" key="4">
    <source>
        <dbReference type="SMART" id="SM00043"/>
    </source>
</evidence>
<dbReference type="PANTHER" id="PTHR47373:SF1">
    <property type="entry name" value="CYSTEINE PROTEINASE INHIBITOR 2"/>
    <property type="match status" value="1"/>
</dbReference>
<name>A0AAD4XND8_9MAGN</name>
<feature type="domain" description="Cystatin" evidence="4">
    <location>
        <begin position="32"/>
        <end position="127"/>
    </location>
</feature>
<keyword evidence="6" id="KW-1185">Reference proteome</keyword>
<comment type="caution">
    <text evidence="5">The sequence shown here is derived from an EMBL/GenBank/DDBJ whole genome shotgun (WGS) entry which is preliminary data.</text>
</comment>
<protein>
    <recommendedName>
        <fullName evidence="4">Cystatin domain-containing protein</fullName>
    </recommendedName>
</protein>
<dbReference type="Gene3D" id="3.10.450.10">
    <property type="match status" value="1"/>
</dbReference>
<evidence type="ECO:0000256" key="3">
    <source>
        <dbReference type="SAM" id="SignalP"/>
    </source>
</evidence>
<evidence type="ECO:0000256" key="2">
    <source>
        <dbReference type="ARBA" id="ARBA00022704"/>
    </source>
</evidence>
<organism evidence="5 6">
    <name type="scientific">Papaver atlanticum</name>
    <dbReference type="NCBI Taxonomy" id="357466"/>
    <lineage>
        <taxon>Eukaryota</taxon>
        <taxon>Viridiplantae</taxon>
        <taxon>Streptophyta</taxon>
        <taxon>Embryophyta</taxon>
        <taxon>Tracheophyta</taxon>
        <taxon>Spermatophyta</taxon>
        <taxon>Magnoliopsida</taxon>
        <taxon>Ranunculales</taxon>
        <taxon>Papaveraceae</taxon>
        <taxon>Papaveroideae</taxon>
        <taxon>Papaver</taxon>
    </lineage>
</organism>
<dbReference type="InterPro" id="IPR000010">
    <property type="entry name" value="Cystatin_dom"/>
</dbReference>
<dbReference type="Pfam" id="PF16845">
    <property type="entry name" value="SQAPI"/>
    <property type="match status" value="1"/>
</dbReference>
<dbReference type="SUPFAM" id="SSF54403">
    <property type="entry name" value="Cystatin/monellin"/>
    <property type="match status" value="1"/>
</dbReference>
<accession>A0AAD4XND8</accession>